<sequence length="37" mass="4604">MNYQDYLRIDSNKRGENPVFVDCESQFMMFWNTWPQI</sequence>
<gene>
    <name evidence="1" type="ORF">SAMN05421636_107134</name>
</gene>
<evidence type="ECO:0000313" key="2">
    <source>
        <dbReference type="Proteomes" id="UP000199109"/>
    </source>
</evidence>
<evidence type="ECO:0000313" key="1">
    <source>
        <dbReference type="EMBL" id="SDE75562.1"/>
    </source>
</evidence>
<organism evidence="1 2">
    <name type="scientific">Pricia antarctica</name>
    <dbReference type="NCBI Taxonomy" id="641691"/>
    <lineage>
        <taxon>Bacteria</taxon>
        <taxon>Pseudomonadati</taxon>
        <taxon>Bacteroidota</taxon>
        <taxon>Flavobacteriia</taxon>
        <taxon>Flavobacteriales</taxon>
        <taxon>Flavobacteriaceae</taxon>
        <taxon>Pricia</taxon>
    </lineage>
</organism>
<dbReference type="AlphaFoldDB" id="A0A1G7FI77"/>
<protein>
    <submittedName>
        <fullName evidence="1">Uncharacterized protein</fullName>
    </submittedName>
</protein>
<name>A0A1G7FI77_9FLAO</name>
<reference evidence="1 2" key="1">
    <citation type="submission" date="2016-10" db="EMBL/GenBank/DDBJ databases">
        <authorList>
            <person name="de Groot N.N."/>
        </authorList>
    </citation>
    <scope>NUCLEOTIDE SEQUENCE [LARGE SCALE GENOMIC DNA]</scope>
    <source>
        <strain evidence="1 2">DSM 23421</strain>
    </source>
</reference>
<keyword evidence="2" id="KW-1185">Reference proteome</keyword>
<accession>A0A1G7FI77</accession>
<dbReference type="EMBL" id="FNAO01000007">
    <property type="protein sequence ID" value="SDE75562.1"/>
    <property type="molecule type" value="Genomic_DNA"/>
</dbReference>
<dbReference type="Proteomes" id="UP000199109">
    <property type="component" value="Unassembled WGS sequence"/>
</dbReference>
<proteinExistence type="predicted"/>
<dbReference type="STRING" id="641691.SAMN05421636_107134"/>